<dbReference type="PANTHER" id="PTHR37804">
    <property type="entry name" value="CDAA REGULATORY PROTEIN CDAR"/>
    <property type="match status" value="1"/>
</dbReference>
<dbReference type="PANTHER" id="PTHR37804:SF1">
    <property type="entry name" value="CDAA REGULATORY PROTEIN CDAR"/>
    <property type="match status" value="1"/>
</dbReference>
<evidence type="ECO:0000313" key="2">
    <source>
        <dbReference type="EMBL" id="KYH33449.1"/>
    </source>
</evidence>
<dbReference type="InterPro" id="IPR012505">
    <property type="entry name" value="YbbR"/>
</dbReference>
<dbReference type="Gene3D" id="2.170.120.40">
    <property type="entry name" value="YbbR-like domain"/>
    <property type="match status" value="2"/>
</dbReference>
<dbReference type="OrthoDB" id="2111604at2"/>
<dbReference type="PATRIC" id="fig|1122241.3.peg.165"/>
<comment type="caution">
    <text evidence="2">The sequence shown here is derived from an EMBL/GenBank/DDBJ whole genome shotgun (WGS) entry which is preliminary data.</text>
</comment>
<evidence type="ECO:0000256" key="1">
    <source>
        <dbReference type="SAM" id="Phobius"/>
    </source>
</evidence>
<dbReference type="InterPro" id="IPR053154">
    <property type="entry name" value="c-di-AMP_regulator"/>
</dbReference>
<dbReference type="EMBL" id="LTBC01000001">
    <property type="protein sequence ID" value="KYH33449.1"/>
    <property type="molecule type" value="Genomic_DNA"/>
</dbReference>
<gene>
    <name evidence="2" type="ORF">MOMUL_01500</name>
</gene>
<organism evidence="2 3">
    <name type="scientific">Moorella mulderi DSM 14980</name>
    <dbReference type="NCBI Taxonomy" id="1122241"/>
    <lineage>
        <taxon>Bacteria</taxon>
        <taxon>Bacillati</taxon>
        <taxon>Bacillota</taxon>
        <taxon>Clostridia</taxon>
        <taxon>Neomoorellales</taxon>
        <taxon>Neomoorellaceae</taxon>
        <taxon>Neomoorella</taxon>
    </lineage>
</organism>
<sequence length="321" mass="34897">MREHFRHDWIYRLLAVALAIILWMYVTGEQNPTGEKVVRVPLETENLREGLVVADRPAEVQVRVEGRKAAVNTLLSRDVHAYVSLREAKVGDNLLPVRVEVPEGINVIHVNPSQVTIKLDKIEQVQLPVQVNLLGTPASGYRALEPVIKPSQVVVSGSAETLKSIGRVYVEAKIDQASGNFLAQLPVKLADREGRPLQEWLTVSPEVVETFVPVVQDMPSKFLAVRPQLAGEPAKGYAVQRVILQPEVVEVFASYNHLAALDYINTAPINIAGATKNVTAETNLEIPAGVQVSSFPRVRVVVEIGKASDPGGGAANPSSTP</sequence>
<name>A0A151B0J9_9FIRM</name>
<proteinExistence type="predicted"/>
<accession>A0A151B0J9</accession>
<dbReference type="Pfam" id="PF07949">
    <property type="entry name" value="YbbR"/>
    <property type="match status" value="3"/>
</dbReference>
<dbReference type="CDD" id="cd20206">
    <property type="entry name" value="YbbR"/>
    <property type="match status" value="1"/>
</dbReference>
<dbReference type="AlphaFoldDB" id="A0A151B0J9"/>
<keyword evidence="1" id="KW-1133">Transmembrane helix</keyword>
<keyword evidence="1" id="KW-0812">Transmembrane</keyword>
<evidence type="ECO:0000313" key="3">
    <source>
        <dbReference type="Proteomes" id="UP000075670"/>
    </source>
</evidence>
<dbReference type="Gene3D" id="2.170.120.30">
    <property type="match status" value="1"/>
</dbReference>
<keyword evidence="1" id="KW-0472">Membrane</keyword>
<dbReference type="Proteomes" id="UP000075670">
    <property type="component" value="Unassembled WGS sequence"/>
</dbReference>
<keyword evidence="3" id="KW-1185">Reference proteome</keyword>
<protein>
    <submittedName>
        <fullName evidence="2">YbbR-like protein</fullName>
    </submittedName>
</protein>
<feature type="transmembrane region" description="Helical" evidence="1">
    <location>
        <begin position="9"/>
        <end position="26"/>
    </location>
</feature>
<reference evidence="2 3" key="1">
    <citation type="submission" date="2016-02" db="EMBL/GenBank/DDBJ databases">
        <title>Genome sequence of Moorella mulderi DSM 14980.</title>
        <authorList>
            <person name="Poehlein A."/>
            <person name="Daniel R."/>
        </authorList>
    </citation>
    <scope>NUCLEOTIDE SEQUENCE [LARGE SCALE GENOMIC DNA]</scope>
    <source>
        <strain evidence="2 3">DSM 14980</strain>
    </source>
</reference>
<dbReference type="RefSeq" id="WP_062280262.1">
    <property type="nucleotide sequence ID" value="NZ_LTBC01000001.1"/>
</dbReference>